<dbReference type="InterPro" id="IPR052173">
    <property type="entry name" value="Beta-lactam_resp_regulator"/>
</dbReference>
<dbReference type="STRING" id="1503961.SAMN05421736_1345"/>
<dbReference type="PANTHER" id="PTHR34978:SF3">
    <property type="entry name" value="SLR0241 PROTEIN"/>
    <property type="match status" value="1"/>
</dbReference>
<keyword evidence="2" id="KW-0472">Membrane</keyword>
<feature type="transmembrane region" description="Helical" evidence="2">
    <location>
        <begin position="37"/>
        <end position="55"/>
    </location>
</feature>
<feature type="compositionally biased region" description="Basic and acidic residues" evidence="1">
    <location>
        <begin position="331"/>
        <end position="361"/>
    </location>
</feature>
<reference evidence="5" key="1">
    <citation type="submission" date="2016-10" db="EMBL/GenBank/DDBJ databases">
        <authorList>
            <person name="Varghese N."/>
            <person name="Submissions S."/>
        </authorList>
    </citation>
    <scope>NUCLEOTIDE SEQUENCE [LARGE SCALE GENOMIC DNA]</scope>
    <source>
        <strain evidence="5">SP</strain>
    </source>
</reference>
<sequence length="399" mass="45038">MREFIIALLEASIAMSIIALVYMAITPLVSKKFTAKGRYYAWLVIVVGLIIPFRFHPQGSAIDIDTLIAMKTTNSPPTEYFATVVSSNLPWHVFVGGIWLAGVTLFVTTHIIRHKRFLKMVKRWSTEIVDQQVIQMLHDVQLQLRIKQQPDLRVCPNISSPMLLGFLRPTILLPSENIPPDELPFILKHELVHFKRRDVWYKALVCLASALHWFNPLVYIIAREIAIQCEISCDEEVVKNTDRNSRQKYVEAIIGVIRKHSKVSSKFSTNFYGGKQGMKHRVFSIMDSRSKKWGVSIFAMIVVATLSTGAVLNVSASTSPRITPMSVSEDEINKNRMDTDPDTRGDGKVHQPFLEKDETSPGKEGSINSTLSTSTEAILLMGKDDNTFNADHPQLVEMK</sequence>
<accession>A0A1H3V0Z0</accession>
<keyword evidence="2" id="KW-1133">Transmembrane helix</keyword>
<evidence type="ECO:0000313" key="4">
    <source>
        <dbReference type="EMBL" id="SDZ68332.1"/>
    </source>
</evidence>
<dbReference type="Pfam" id="PF05569">
    <property type="entry name" value="Peptidase_M56"/>
    <property type="match status" value="1"/>
</dbReference>
<keyword evidence="5" id="KW-1185">Reference proteome</keyword>
<feature type="transmembrane region" description="Helical" evidence="2">
    <location>
        <begin position="91"/>
        <end position="112"/>
    </location>
</feature>
<dbReference type="AlphaFoldDB" id="A0A1H3V0Z0"/>
<feature type="region of interest" description="Disordered" evidence="1">
    <location>
        <begin position="323"/>
        <end position="370"/>
    </location>
</feature>
<organism evidence="4 5">
    <name type="scientific">Evansella caseinilytica</name>
    <dbReference type="NCBI Taxonomy" id="1503961"/>
    <lineage>
        <taxon>Bacteria</taxon>
        <taxon>Bacillati</taxon>
        <taxon>Bacillota</taxon>
        <taxon>Bacilli</taxon>
        <taxon>Bacillales</taxon>
        <taxon>Bacillaceae</taxon>
        <taxon>Evansella</taxon>
    </lineage>
</organism>
<dbReference type="PANTHER" id="PTHR34978">
    <property type="entry name" value="POSSIBLE SENSOR-TRANSDUCER PROTEIN BLAR"/>
    <property type="match status" value="1"/>
</dbReference>
<protein>
    <submittedName>
        <fullName evidence="4">Signal transducer regulating beta-lactamase production, contains metallopeptidase domain</fullName>
    </submittedName>
</protein>
<feature type="transmembrane region" description="Helical" evidence="2">
    <location>
        <begin position="6"/>
        <end position="25"/>
    </location>
</feature>
<feature type="transmembrane region" description="Helical" evidence="2">
    <location>
        <begin position="293"/>
        <end position="316"/>
    </location>
</feature>
<evidence type="ECO:0000256" key="2">
    <source>
        <dbReference type="SAM" id="Phobius"/>
    </source>
</evidence>
<feature type="domain" description="Peptidase M56" evidence="3">
    <location>
        <begin position="7"/>
        <end position="283"/>
    </location>
</feature>
<evidence type="ECO:0000259" key="3">
    <source>
        <dbReference type="Pfam" id="PF05569"/>
    </source>
</evidence>
<evidence type="ECO:0000256" key="1">
    <source>
        <dbReference type="SAM" id="MobiDB-lite"/>
    </source>
</evidence>
<dbReference type="CDD" id="cd07341">
    <property type="entry name" value="M56_BlaR1_MecR1_like"/>
    <property type="match status" value="1"/>
</dbReference>
<gene>
    <name evidence="4" type="ORF">SAMN05421736_1345</name>
</gene>
<name>A0A1H3V0Z0_9BACI</name>
<evidence type="ECO:0000313" key="5">
    <source>
        <dbReference type="Proteomes" id="UP000198935"/>
    </source>
</evidence>
<dbReference type="EMBL" id="FNPI01000034">
    <property type="protein sequence ID" value="SDZ68332.1"/>
    <property type="molecule type" value="Genomic_DNA"/>
</dbReference>
<proteinExistence type="predicted"/>
<dbReference type="InterPro" id="IPR008756">
    <property type="entry name" value="Peptidase_M56"/>
</dbReference>
<keyword evidence="2" id="KW-0812">Transmembrane</keyword>
<dbReference type="Proteomes" id="UP000198935">
    <property type="component" value="Unassembled WGS sequence"/>
</dbReference>